<dbReference type="Proteomes" id="UP001207654">
    <property type="component" value="Unassembled WGS sequence"/>
</dbReference>
<organism evidence="2 3">
    <name type="scientific">Archangium lansingense</name>
    <dbReference type="NCBI Taxonomy" id="2995310"/>
    <lineage>
        <taxon>Bacteria</taxon>
        <taxon>Pseudomonadati</taxon>
        <taxon>Myxococcota</taxon>
        <taxon>Myxococcia</taxon>
        <taxon>Myxococcales</taxon>
        <taxon>Cystobacterineae</taxon>
        <taxon>Archangiaceae</taxon>
        <taxon>Archangium</taxon>
    </lineage>
</organism>
<comment type="caution">
    <text evidence="2">The sequence shown here is derived from an EMBL/GenBank/DDBJ whole genome shotgun (WGS) entry which is preliminary data.</text>
</comment>
<evidence type="ECO:0000313" key="2">
    <source>
        <dbReference type="EMBL" id="MCY1074578.1"/>
    </source>
</evidence>
<proteinExistence type="predicted"/>
<gene>
    <name evidence="2" type="ORF">OV287_08770</name>
</gene>
<sequence length="268" mass="29391">MSDFESLRGSREAGHPAARALELLAFAPEGTPRPQDVEEHVRACASCQSHVAALREERVRFLQARPARAFAARIEERARRVPWWRRPIWAFGALPAAVAVALVLLVVLPRVAPRDGESGGELPVRLKGAPAVRLEVLVSREGQPAVSLPEGVPLLPGDALRFRVTVPERGYVFIANQDGAGQFTRYFPASGSRSVPLDPGEHLLPGGVVLDDWRGEERITLFFSPAPLEERDIEAALRRAFELAGGLRFEDTGLPGESVVHFHRKGTR</sequence>
<keyword evidence="1" id="KW-0472">Membrane</keyword>
<evidence type="ECO:0000313" key="3">
    <source>
        <dbReference type="Proteomes" id="UP001207654"/>
    </source>
</evidence>
<dbReference type="EMBL" id="JAPNKA010000001">
    <property type="protein sequence ID" value="MCY1074578.1"/>
    <property type="molecule type" value="Genomic_DNA"/>
</dbReference>
<keyword evidence="1" id="KW-0812">Transmembrane</keyword>
<keyword evidence="3" id="KW-1185">Reference proteome</keyword>
<name>A0ABT3ZYV4_9BACT</name>
<accession>A0ABT3ZYV4</accession>
<protein>
    <submittedName>
        <fullName evidence="2">DUF4384 domain-containing protein</fullName>
    </submittedName>
</protein>
<evidence type="ECO:0000256" key="1">
    <source>
        <dbReference type="SAM" id="Phobius"/>
    </source>
</evidence>
<feature type="transmembrane region" description="Helical" evidence="1">
    <location>
        <begin position="88"/>
        <end position="108"/>
    </location>
</feature>
<keyword evidence="1" id="KW-1133">Transmembrane helix</keyword>
<dbReference type="RefSeq" id="WP_267533540.1">
    <property type="nucleotide sequence ID" value="NZ_JAPNKA010000001.1"/>
</dbReference>
<reference evidence="2 3" key="1">
    <citation type="submission" date="2022-11" db="EMBL/GenBank/DDBJ databases">
        <title>Minimal conservation of predation-associated metabolite biosynthetic gene clusters underscores biosynthetic potential of Myxococcota including descriptions for ten novel species: Archangium lansinium sp. nov., Myxococcus landrumus sp. nov., Nannocystis bai.</title>
        <authorList>
            <person name="Ahearne A."/>
            <person name="Stevens C."/>
            <person name="Phillips K."/>
        </authorList>
    </citation>
    <scope>NUCLEOTIDE SEQUENCE [LARGE SCALE GENOMIC DNA]</scope>
    <source>
        <strain evidence="2 3">MIWBW</strain>
    </source>
</reference>